<keyword evidence="4" id="KW-1185">Reference proteome</keyword>
<dbReference type="AlphaFoldDB" id="A0A387G0L3"/>
<dbReference type="OrthoDB" id="9801841at2"/>
<dbReference type="InterPro" id="IPR015655">
    <property type="entry name" value="PP2C"/>
</dbReference>
<dbReference type="InterPro" id="IPR036457">
    <property type="entry name" value="PPM-type-like_dom_sf"/>
</dbReference>
<dbReference type="GO" id="GO:0004722">
    <property type="term" value="F:protein serine/threonine phosphatase activity"/>
    <property type="evidence" value="ECO:0007669"/>
    <property type="project" value="InterPro"/>
</dbReference>
<evidence type="ECO:0000313" key="4">
    <source>
        <dbReference type="Proteomes" id="UP000282195"/>
    </source>
</evidence>
<keyword evidence="3" id="KW-0614">Plasmid</keyword>
<dbReference type="Gene3D" id="3.60.40.10">
    <property type="entry name" value="PPM-type phosphatase domain"/>
    <property type="match status" value="1"/>
</dbReference>
<dbReference type="SMART" id="SM00332">
    <property type="entry name" value="PP2Cc"/>
    <property type="match status" value="1"/>
</dbReference>
<dbReference type="PANTHER" id="PTHR47992">
    <property type="entry name" value="PROTEIN PHOSPHATASE"/>
    <property type="match status" value="1"/>
</dbReference>
<evidence type="ECO:0000259" key="2">
    <source>
        <dbReference type="PROSITE" id="PS51746"/>
    </source>
</evidence>
<organism evidence="3 4">
    <name type="scientific">Rhizobium jaguaris</name>
    <dbReference type="NCBI Taxonomy" id="1312183"/>
    <lineage>
        <taxon>Bacteria</taxon>
        <taxon>Pseudomonadati</taxon>
        <taxon>Pseudomonadota</taxon>
        <taxon>Alphaproteobacteria</taxon>
        <taxon>Hyphomicrobiales</taxon>
        <taxon>Rhizobiaceae</taxon>
        <taxon>Rhizobium/Agrobacterium group</taxon>
        <taxon>Rhizobium</taxon>
    </lineage>
</organism>
<reference evidence="3 4" key="1">
    <citation type="submission" date="2018-10" db="EMBL/GenBank/DDBJ databases">
        <title>Rhizobium etli, R. leguminosarum and a new Rhizobium genospecies from Phaseolus dumosus.</title>
        <authorList>
            <person name="Ramirez-Puebla S.T."/>
            <person name="Rogel-Hernandez M.A."/>
            <person name="Guerrero G."/>
            <person name="Ormeno-Orrillo E."/>
            <person name="Martinez-Romero J.C."/>
            <person name="Negrete-Yankelevich S."/>
            <person name="Martinez-Romero E."/>
        </authorList>
    </citation>
    <scope>NUCLEOTIDE SEQUENCE [LARGE SCALE GENOMIC DNA]</scope>
    <source>
        <strain evidence="3 4">CCGE525</strain>
        <plasmid evidence="4">prccge525c</plasmid>
    </source>
</reference>
<dbReference type="CDD" id="cd00143">
    <property type="entry name" value="PP2Cc"/>
    <property type="match status" value="1"/>
</dbReference>
<sequence>MAEAWLDPVGSANPGRGRGVMTEHPTARSPFLEAEAATSRGRKHAVNEDAYTVNLNAGFFAVADGMGGHRDGHVASGAIISLLERTLDGDASFEQRIEMATQSIQTVNKVLYDQTLATPGADISGSTVVAVIIDENYACCLWAGDSRLYLFRNNCLYLISEDHVGEGGVLTRAVGSSPYIEVDRRIIEVRDRDVFLLCSDGLLKGMSETAVADLLGSDGHAPVDRLLAKSIAGGSADDVTAILVWVGYHER</sequence>
<dbReference type="Pfam" id="PF13672">
    <property type="entry name" value="PP2C_2"/>
    <property type="match status" value="1"/>
</dbReference>
<dbReference type="EMBL" id="CP032695">
    <property type="protein sequence ID" value="AYG61914.1"/>
    <property type="molecule type" value="Genomic_DNA"/>
</dbReference>
<dbReference type="PROSITE" id="PS51746">
    <property type="entry name" value="PPM_2"/>
    <property type="match status" value="1"/>
</dbReference>
<dbReference type="SMART" id="SM00331">
    <property type="entry name" value="PP2C_SIG"/>
    <property type="match status" value="1"/>
</dbReference>
<evidence type="ECO:0000256" key="1">
    <source>
        <dbReference type="SAM" id="MobiDB-lite"/>
    </source>
</evidence>
<dbReference type="InterPro" id="IPR001932">
    <property type="entry name" value="PPM-type_phosphatase-like_dom"/>
</dbReference>
<gene>
    <name evidence="3" type="ORF">CCGE525_23915</name>
</gene>
<feature type="domain" description="PPM-type phosphatase" evidence="2">
    <location>
        <begin position="33"/>
        <end position="246"/>
    </location>
</feature>
<feature type="region of interest" description="Disordered" evidence="1">
    <location>
        <begin position="1"/>
        <end position="31"/>
    </location>
</feature>
<geneLocation type="plasmid" evidence="4">
    <name>prccge525c</name>
</geneLocation>
<proteinExistence type="predicted"/>
<accession>A0A387G0L3</accession>
<evidence type="ECO:0000313" key="3">
    <source>
        <dbReference type="EMBL" id="AYG61914.1"/>
    </source>
</evidence>
<dbReference type="KEGG" id="rjg:CCGE525_23915"/>
<name>A0A387G0L3_9HYPH</name>
<dbReference type="SUPFAM" id="SSF81606">
    <property type="entry name" value="PP2C-like"/>
    <property type="match status" value="1"/>
</dbReference>
<dbReference type="Proteomes" id="UP000282195">
    <property type="component" value="Plasmid pRCCGE525c"/>
</dbReference>
<protein>
    <submittedName>
        <fullName evidence="3">Serine/threonine-protein phosphatase</fullName>
    </submittedName>
</protein>